<sequence length="77" mass="8164">MRSDNRPAGCGTTSVSERASGGVLGHSGMAMWPIERFAVSTERKLVALVVRLIIEVIGDGVHTGLRVCAVLLAQLFV</sequence>
<evidence type="ECO:0000313" key="2">
    <source>
        <dbReference type="EMBL" id="SDY44221.1"/>
    </source>
</evidence>
<evidence type="ECO:0000256" key="1">
    <source>
        <dbReference type="SAM" id="MobiDB-lite"/>
    </source>
</evidence>
<evidence type="ECO:0000313" key="3">
    <source>
        <dbReference type="Proteomes" id="UP000242415"/>
    </source>
</evidence>
<feature type="region of interest" description="Disordered" evidence="1">
    <location>
        <begin position="1"/>
        <end position="24"/>
    </location>
</feature>
<keyword evidence="3" id="KW-1185">Reference proteome</keyword>
<proteinExistence type="predicted"/>
<dbReference type="EMBL" id="FNPH01000002">
    <property type="protein sequence ID" value="SDY44221.1"/>
    <property type="molecule type" value="Genomic_DNA"/>
</dbReference>
<dbReference type="AlphaFoldDB" id="A0A1H3JWG6"/>
<reference evidence="3" key="1">
    <citation type="submission" date="2016-10" db="EMBL/GenBank/DDBJ databases">
        <authorList>
            <person name="Varghese N."/>
            <person name="Submissions S."/>
        </authorList>
    </citation>
    <scope>NUCLEOTIDE SEQUENCE [LARGE SCALE GENOMIC DNA]</scope>
    <source>
        <strain evidence="3">DSM 45245</strain>
    </source>
</reference>
<gene>
    <name evidence="2" type="ORF">SAMN05444365_102274</name>
</gene>
<name>A0A1H3JWG6_9ACTN</name>
<accession>A0A1H3JWG6</accession>
<dbReference type="STRING" id="405436.SAMN05444365_102274"/>
<protein>
    <submittedName>
        <fullName evidence="2">Uncharacterized protein</fullName>
    </submittedName>
</protein>
<organism evidence="2 3">
    <name type="scientific">Micromonospora pattaloongensis</name>
    <dbReference type="NCBI Taxonomy" id="405436"/>
    <lineage>
        <taxon>Bacteria</taxon>
        <taxon>Bacillati</taxon>
        <taxon>Actinomycetota</taxon>
        <taxon>Actinomycetes</taxon>
        <taxon>Micromonosporales</taxon>
        <taxon>Micromonosporaceae</taxon>
        <taxon>Micromonospora</taxon>
    </lineage>
</organism>
<dbReference type="Proteomes" id="UP000242415">
    <property type="component" value="Unassembled WGS sequence"/>
</dbReference>